<evidence type="ECO:0000313" key="3">
    <source>
        <dbReference type="Proteomes" id="UP000824087"/>
    </source>
</evidence>
<organism evidence="2 3">
    <name type="scientific">Candidatus Fimihabitans intestinipullorum</name>
    <dbReference type="NCBI Taxonomy" id="2840820"/>
    <lineage>
        <taxon>Bacteria</taxon>
        <taxon>Bacillati</taxon>
        <taxon>Mycoplasmatota</taxon>
        <taxon>Mycoplasmatota incertae sedis</taxon>
        <taxon>Candidatus Fimihabitans</taxon>
    </lineage>
</organism>
<dbReference type="AlphaFoldDB" id="A0A9D1L3C1"/>
<protein>
    <submittedName>
        <fullName evidence="2">HD domain-containing protein</fullName>
    </submittedName>
</protein>
<comment type="caution">
    <text evidence="2">The sequence shown here is derived from an EMBL/GenBank/DDBJ whole genome shotgun (WGS) entry which is preliminary data.</text>
</comment>
<reference evidence="2" key="2">
    <citation type="journal article" date="2021" name="PeerJ">
        <title>Extensive microbial diversity within the chicken gut microbiome revealed by metagenomics and culture.</title>
        <authorList>
            <person name="Gilroy R."/>
            <person name="Ravi A."/>
            <person name="Getino M."/>
            <person name="Pursley I."/>
            <person name="Horton D.L."/>
            <person name="Alikhan N.F."/>
            <person name="Baker D."/>
            <person name="Gharbi K."/>
            <person name="Hall N."/>
            <person name="Watson M."/>
            <person name="Adriaenssens E.M."/>
            <person name="Foster-Nyarko E."/>
            <person name="Jarju S."/>
            <person name="Secka A."/>
            <person name="Antonio M."/>
            <person name="Oren A."/>
            <person name="Chaudhuri R.R."/>
            <person name="La Ragione R."/>
            <person name="Hildebrand F."/>
            <person name="Pallen M.J."/>
        </authorList>
    </citation>
    <scope>NUCLEOTIDE SEQUENCE</scope>
    <source>
        <strain evidence="2">CHK197-8231</strain>
    </source>
</reference>
<reference evidence="2" key="1">
    <citation type="submission" date="2020-10" db="EMBL/GenBank/DDBJ databases">
        <authorList>
            <person name="Gilroy R."/>
        </authorList>
    </citation>
    <scope>NUCLEOTIDE SEQUENCE</scope>
    <source>
        <strain evidence="2">CHK197-8231</strain>
    </source>
</reference>
<proteinExistence type="predicted"/>
<accession>A0A9D1L3C1</accession>
<gene>
    <name evidence="2" type="ORF">IAD49_02560</name>
</gene>
<dbReference type="InterPro" id="IPR006674">
    <property type="entry name" value="HD_domain"/>
</dbReference>
<dbReference type="Gene3D" id="1.10.3210.10">
    <property type="entry name" value="Hypothetical protein af1432"/>
    <property type="match status" value="1"/>
</dbReference>
<dbReference type="InterPro" id="IPR003607">
    <property type="entry name" value="HD/PDEase_dom"/>
</dbReference>
<evidence type="ECO:0000313" key="2">
    <source>
        <dbReference type="EMBL" id="HIU22446.1"/>
    </source>
</evidence>
<feature type="domain" description="HD" evidence="1">
    <location>
        <begin position="22"/>
        <end position="141"/>
    </location>
</feature>
<dbReference type="Pfam" id="PF01966">
    <property type="entry name" value="HD"/>
    <property type="match status" value="1"/>
</dbReference>
<dbReference type="EMBL" id="DVML01000013">
    <property type="protein sequence ID" value="HIU22446.1"/>
    <property type="molecule type" value="Genomic_DNA"/>
</dbReference>
<dbReference type="CDD" id="cd00077">
    <property type="entry name" value="HDc"/>
    <property type="match status" value="1"/>
</dbReference>
<name>A0A9D1L3C1_9BACT</name>
<dbReference type="PROSITE" id="PS51831">
    <property type="entry name" value="HD"/>
    <property type="match status" value="1"/>
</dbReference>
<evidence type="ECO:0000259" key="1">
    <source>
        <dbReference type="PROSITE" id="PS51831"/>
    </source>
</evidence>
<dbReference type="SUPFAM" id="SSF109604">
    <property type="entry name" value="HD-domain/PDEase-like"/>
    <property type="match status" value="1"/>
</dbReference>
<sequence>MDKAFEDYLKQFDLNNFHIKRKHIHTYRVADNCLKIARALHLSEDDTELAYQIGILHDIGRFHQLEETGSYDDATLDHADYGAKLLFEDGLIASFPVKKENYKVVEMAVKYHNKFAVEPNLEERTEFFCKLIRDADKIDILELSCEGIIKFYMDGPIKPNILAQVQSHSQVRINGPRTNTDNVFIQIGFFYDIYFKPSVDILFERKIIDRLKDKVNDKIVCQELDRVQRYLKERFTC</sequence>
<dbReference type="Proteomes" id="UP000824087">
    <property type="component" value="Unassembled WGS sequence"/>
</dbReference>